<dbReference type="PROSITE" id="PS00571">
    <property type="entry name" value="AMIDASES"/>
    <property type="match status" value="1"/>
</dbReference>
<evidence type="ECO:0000313" key="4">
    <source>
        <dbReference type="Proteomes" id="UP000252884"/>
    </source>
</evidence>
<evidence type="ECO:0000256" key="1">
    <source>
        <dbReference type="ARBA" id="ARBA00009199"/>
    </source>
</evidence>
<dbReference type="RefSeq" id="WP_114469277.1">
    <property type="nucleotide sequence ID" value="NZ_QPJK01000005.1"/>
</dbReference>
<dbReference type="InterPro" id="IPR023631">
    <property type="entry name" value="Amidase_dom"/>
</dbReference>
<reference evidence="3 4" key="1">
    <citation type="submission" date="2018-07" db="EMBL/GenBank/DDBJ databases">
        <title>Genomic Encyclopedia of Type Strains, Phase IV (KMG-IV): sequencing the most valuable type-strain genomes for metagenomic binning, comparative biology and taxonomic classification.</title>
        <authorList>
            <person name="Goeker M."/>
        </authorList>
    </citation>
    <scope>NUCLEOTIDE SEQUENCE [LARGE SCALE GENOMIC DNA]</scope>
    <source>
        <strain evidence="3 4">DSM 21634</strain>
    </source>
</reference>
<dbReference type="InterPro" id="IPR036928">
    <property type="entry name" value="AS_sf"/>
</dbReference>
<dbReference type="PANTHER" id="PTHR11895:SF7">
    <property type="entry name" value="GLUTAMYL-TRNA(GLN) AMIDOTRANSFERASE SUBUNIT A, MITOCHONDRIAL"/>
    <property type="match status" value="1"/>
</dbReference>
<evidence type="ECO:0000313" key="3">
    <source>
        <dbReference type="EMBL" id="RCW70328.1"/>
    </source>
</evidence>
<gene>
    <name evidence="3" type="ORF">DES41_105270</name>
</gene>
<evidence type="ECO:0000259" key="2">
    <source>
        <dbReference type="Pfam" id="PF01425"/>
    </source>
</evidence>
<dbReference type="AlphaFoldDB" id="A0A368XTF4"/>
<dbReference type="Proteomes" id="UP000252884">
    <property type="component" value="Unassembled WGS sequence"/>
</dbReference>
<dbReference type="Gene3D" id="3.90.1300.10">
    <property type="entry name" value="Amidase signature (AS) domain"/>
    <property type="match status" value="1"/>
</dbReference>
<keyword evidence="4" id="KW-1185">Reference proteome</keyword>
<accession>A0A368XTF4</accession>
<dbReference type="PANTHER" id="PTHR11895">
    <property type="entry name" value="TRANSAMIDASE"/>
    <property type="match status" value="1"/>
</dbReference>
<dbReference type="InterPro" id="IPR000120">
    <property type="entry name" value="Amidase"/>
</dbReference>
<dbReference type="OrthoDB" id="9811471at2"/>
<protein>
    <submittedName>
        <fullName evidence="3">Amidase</fullName>
    </submittedName>
</protein>
<comment type="similarity">
    <text evidence="1">Belongs to the amidase family.</text>
</comment>
<organism evidence="3 4">
    <name type="scientific">Pseudorhodoferax soli</name>
    <dbReference type="NCBI Taxonomy" id="545864"/>
    <lineage>
        <taxon>Bacteria</taxon>
        <taxon>Pseudomonadati</taxon>
        <taxon>Pseudomonadota</taxon>
        <taxon>Betaproteobacteria</taxon>
        <taxon>Burkholderiales</taxon>
        <taxon>Comamonadaceae</taxon>
    </lineage>
</organism>
<comment type="caution">
    <text evidence="3">The sequence shown here is derived from an EMBL/GenBank/DDBJ whole genome shotgun (WGS) entry which is preliminary data.</text>
</comment>
<feature type="domain" description="Amidase" evidence="2">
    <location>
        <begin position="34"/>
        <end position="461"/>
    </location>
</feature>
<dbReference type="Pfam" id="PF01425">
    <property type="entry name" value="Amidase"/>
    <property type="match status" value="1"/>
</dbReference>
<dbReference type="InterPro" id="IPR020556">
    <property type="entry name" value="Amidase_CS"/>
</dbReference>
<dbReference type="EMBL" id="QPJK01000005">
    <property type="protein sequence ID" value="RCW70328.1"/>
    <property type="molecule type" value="Genomic_DNA"/>
</dbReference>
<dbReference type="SUPFAM" id="SSF75304">
    <property type="entry name" value="Amidase signature (AS) enzymes"/>
    <property type="match status" value="1"/>
</dbReference>
<proteinExistence type="inferred from homology"/>
<name>A0A368XTF4_9BURK</name>
<sequence length="481" mass="50089">MNTHEYEKLDGLALADLLHRREVTPAELMDCAIALAQARNPALNAITYPRYEESRGIAADWALRGPFGGIPFLLKDSGLAHRRFPSSVGARLLNDTAYDYNATVADRFEAAGLIPFARTTVPELCMAGTTEALRNGGATPNPWDRARSAGGSSGGAASAVAARIVPVAHGSDGGGSIRIPAACCGVFGLKASRGRVTAGPKRGEGWAGMATDGVLSMSVRDTAAALDAIAGYAPGAPYAAPPQAGSYLDAVRASDVRPLRVGILRQGWNGIGIAPECHAAVDHTAALLRSVGHEVFEATLPDIDYDAFVHAHGSILAANVVVAVDARLKALARPLRDDDLESVLLDGYHVGRGLSAAAYVEAVTCLHAVGRAFAAAMADLDVLLTPTLSQLPAKLGHLALHSPDGLGFRAYRTRAASYSTFLPVVNGAGLPAVSLPLSATAQGLPVATQLIGHFGREDVLLTLSAQLERLAPWSGRKPLFA</sequence>
<dbReference type="GO" id="GO:0003824">
    <property type="term" value="F:catalytic activity"/>
    <property type="evidence" value="ECO:0007669"/>
    <property type="project" value="InterPro"/>
</dbReference>